<dbReference type="EMBL" id="JAJJPB010000038">
    <property type="protein sequence ID" value="MCC9296597.1"/>
    <property type="molecule type" value="Genomic_DNA"/>
</dbReference>
<dbReference type="InterPro" id="IPR036324">
    <property type="entry name" value="Mn/Fe_SOD_N_sf"/>
</dbReference>
<name>A0ABS8N9V2_9CLOT</name>
<sequence>MSNIKPETFDFKSVKGITTKQLDEHYKLYLGYVNTLNKIWNTTYIAANYEDSNSTYSAMRSLKRGETYALDGVKLHNLYFENMTGGSNTPQGPIFDVIKNQFSSYNTFISYFTNVGLSIRGWVVLSIDSLDNKLHIIGSDSHDNGAVWLSCPILVMDVYEHAYFMDFGTDRKKYISTFIQNINWRVLNNRFKKYISSMQSMNIQPFRHCPFRYF</sequence>
<protein>
    <recommendedName>
        <fullName evidence="2">superoxide dismutase</fullName>
        <ecNumber evidence="2">1.15.1.1</ecNumber>
    </recommendedName>
</protein>
<evidence type="ECO:0000256" key="4">
    <source>
        <dbReference type="ARBA" id="ARBA00023002"/>
    </source>
</evidence>
<keyword evidence="7" id="KW-1185">Reference proteome</keyword>
<dbReference type="SUPFAM" id="SSF46609">
    <property type="entry name" value="Fe,Mn superoxide dismutase (SOD), N-terminal domain"/>
    <property type="match status" value="1"/>
</dbReference>
<evidence type="ECO:0000256" key="3">
    <source>
        <dbReference type="ARBA" id="ARBA00022723"/>
    </source>
</evidence>
<keyword evidence="3" id="KW-0479">Metal-binding</keyword>
<evidence type="ECO:0000259" key="5">
    <source>
        <dbReference type="Pfam" id="PF02777"/>
    </source>
</evidence>
<evidence type="ECO:0000256" key="1">
    <source>
        <dbReference type="ARBA" id="ARBA00008714"/>
    </source>
</evidence>
<keyword evidence="4" id="KW-0560">Oxidoreductase</keyword>
<dbReference type="InterPro" id="IPR050265">
    <property type="entry name" value="Fe/Mn_Superoxide_Dismutase"/>
</dbReference>
<comment type="caution">
    <text evidence="6">The sequence shown here is derived from an EMBL/GenBank/DDBJ whole genome shotgun (WGS) entry which is preliminary data.</text>
</comment>
<dbReference type="PIRSF" id="PIRSF000349">
    <property type="entry name" value="SODismutase"/>
    <property type="match status" value="1"/>
</dbReference>
<feature type="domain" description="Manganese/iron superoxide dismutase C-terminal" evidence="5">
    <location>
        <begin position="91"/>
        <end position="190"/>
    </location>
</feature>
<dbReference type="InterPro" id="IPR019832">
    <property type="entry name" value="Mn/Fe_SOD_C"/>
</dbReference>
<organism evidence="6 7">
    <name type="scientific">Clostridium aromativorans</name>
    <dbReference type="NCBI Taxonomy" id="2836848"/>
    <lineage>
        <taxon>Bacteria</taxon>
        <taxon>Bacillati</taxon>
        <taxon>Bacillota</taxon>
        <taxon>Clostridia</taxon>
        <taxon>Eubacteriales</taxon>
        <taxon>Clostridiaceae</taxon>
        <taxon>Clostridium</taxon>
    </lineage>
</organism>
<dbReference type="Gene3D" id="3.55.40.20">
    <property type="entry name" value="Iron/manganese superoxide dismutase, C-terminal domain"/>
    <property type="match status" value="1"/>
</dbReference>
<dbReference type="EC" id="1.15.1.1" evidence="2"/>
<reference evidence="6" key="1">
    <citation type="submission" date="2021-11" db="EMBL/GenBank/DDBJ databases">
        <authorList>
            <person name="Qingchun L."/>
            <person name="Dong Z."/>
            <person name="Zongwei Q."/>
            <person name="Jia Z."/>
            <person name="Duotao L."/>
        </authorList>
    </citation>
    <scope>NUCLEOTIDE SEQUENCE</scope>
    <source>
        <strain evidence="6">WLY-B-L2</strain>
    </source>
</reference>
<dbReference type="PANTHER" id="PTHR11404">
    <property type="entry name" value="SUPEROXIDE DISMUTASE 2"/>
    <property type="match status" value="1"/>
</dbReference>
<dbReference type="Pfam" id="PF02777">
    <property type="entry name" value="Sod_Fe_C"/>
    <property type="match status" value="1"/>
</dbReference>
<dbReference type="Proteomes" id="UP001165422">
    <property type="component" value="Unassembled WGS sequence"/>
</dbReference>
<comment type="similarity">
    <text evidence="1">Belongs to the iron/manganese superoxide dismutase family.</text>
</comment>
<proteinExistence type="inferred from homology"/>
<evidence type="ECO:0000313" key="7">
    <source>
        <dbReference type="Proteomes" id="UP001165422"/>
    </source>
</evidence>
<dbReference type="InterPro" id="IPR036314">
    <property type="entry name" value="SOD_C_sf"/>
</dbReference>
<dbReference type="RefSeq" id="WP_150357712.1">
    <property type="nucleotide sequence ID" value="NZ_JAJJPB010000038.1"/>
</dbReference>
<accession>A0ABS8N9V2</accession>
<dbReference type="InterPro" id="IPR001189">
    <property type="entry name" value="Mn/Fe_SOD"/>
</dbReference>
<dbReference type="SUPFAM" id="SSF54719">
    <property type="entry name" value="Fe,Mn superoxide dismutase (SOD), C-terminal domain"/>
    <property type="match status" value="1"/>
</dbReference>
<evidence type="ECO:0000256" key="2">
    <source>
        <dbReference type="ARBA" id="ARBA00012682"/>
    </source>
</evidence>
<dbReference type="PANTHER" id="PTHR11404:SF6">
    <property type="entry name" value="SUPEROXIDE DISMUTASE [MN], MITOCHONDRIAL"/>
    <property type="match status" value="1"/>
</dbReference>
<evidence type="ECO:0000313" key="6">
    <source>
        <dbReference type="EMBL" id="MCC9296597.1"/>
    </source>
</evidence>
<gene>
    <name evidence="6" type="ORF">LN736_17295</name>
</gene>